<dbReference type="InterPro" id="IPR035914">
    <property type="entry name" value="Sperma_CUB_dom_sf"/>
</dbReference>
<evidence type="ECO:0000259" key="6">
    <source>
        <dbReference type="PROSITE" id="PS01180"/>
    </source>
</evidence>
<feature type="compositionally biased region" description="Low complexity" evidence="4">
    <location>
        <begin position="349"/>
        <end position="359"/>
    </location>
</feature>
<comment type="caution">
    <text evidence="3">Lacks conserved residue(s) required for the propagation of feature annotation.</text>
</comment>
<feature type="compositionally biased region" description="Low complexity" evidence="4">
    <location>
        <begin position="314"/>
        <end position="338"/>
    </location>
</feature>
<dbReference type="Proteomes" id="UP000095282">
    <property type="component" value="Unplaced"/>
</dbReference>
<keyword evidence="5" id="KW-0732">Signal</keyword>
<dbReference type="SUPFAM" id="SSF49854">
    <property type="entry name" value="Spermadhesin, CUB domain"/>
    <property type="match status" value="2"/>
</dbReference>
<sequence length="526" mass="55188">MEHSPIHLLLLLIFLTSSESSSEHECKCILFNVTSGNFQSPEFPAPLEGVPCLFYHFQAPPDHMIRLTFDVFQLPPRIGVCSSSIMLFDHSTDGLIEFGERADFEFCGKEISSGRQFFSKEQHFLLQITSGKEASRGFRGSFLAIPKKNFTSDAVEMAECSYRIEKQKAIIYSPQYPYYYPSKVNCTYHIPQRKGFQIVINSIVMDIGRDAILQIFESVEGKFEKRLIEMVTSVQKSIYVSSTASSLLIYFSAGNNDVERGFANDAWNSMVNQEDVRVARSVFGHRRQKKQSQCNCGPQASNCPAGPPGPPGAPGDQGHDGQPGQAGKPGQPGVAGPAHQKSQECIKCPHGAPGPAGAPGAPGPHGPNGQAGAPAHGGGQGPPGPPGPVGDAGAPGQPGAPGNPGRAGQSGQRGRGLPGPSGAPGPQGAPGAPGQPGSGSTPGPAGPPGPPGPNGQPGQPGSDGQPGAPGNDGQPGGDAAYCPCPTRSSVLRHRAVSRHRVAAKKRVVAKKRVARKRVAARRHVQA</sequence>
<dbReference type="CDD" id="cd00041">
    <property type="entry name" value="CUB"/>
    <property type="match status" value="1"/>
</dbReference>
<evidence type="ECO:0000256" key="2">
    <source>
        <dbReference type="ARBA" id="ARBA00023157"/>
    </source>
</evidence>
<accession>A0A1I7U9H3</accession>
<evidence type="ECO:0000256" key="4">
    <source>
        <dbReference type="SAM" id="MobiDB-lite"/>
    </source>
</evidence>
<evidence type="ECO:0000256" key="3">
    <source>
        <dbReference type="PROSITE-ProRule" id="PRU00059"/>
    </source>
</evidence>
<dbReference type="PANTHER" id="PTHR24637:SF330">
    <property type="entry name" value="CUTICLE COLLAGEN 7-RELATED"/>
    <property type="match status" value="1"/>
</dbReference>
<feature type="region of interest" description="Disordered" evidence="4">
    <location>
        <begin position="287"/>
        <end position="483"/>
    </location>
</feature>
<dbReference type="PANTHER" id="PTHR24637">
    <property type="entry name" value="COLLAGEN"/>
    <property type="match status" value="1"/>
</dbReference>
<dbReference type="Pfam" id="PF00431">
    <property type="entry name" value="CUB"/>
    <property type="match status" value="1"/>
</dbReference>
<feature type="compositionally biased region" description="Polar residues" evidence="4">
    <location>
        <begin position="291"/>
        <end position="302"/>
    </location>
</feature>
<feature type="domain" description="CUB" evidence="6">
    <location>
        <begin position="160"/>
        <end position="269"/>
    </location>
</feature>
<dbReference type="SMART" id="SM00042">
    <property type="entry name" value="CUB"/>
    <property type="match status" value="2"/>
</dbReference>
<dbReference type="FunFam" id="2.60.120.290:FF:000083">
    <property type="entry name" value="Suppressor of lurcher protein 1"/>
    <property type="match status" value="1"/>
</dbReference>
<proteinExistence type="predicted"/>
<evidence type="ECO:0000256" key="1">
    <source>
        <dbReference type="ARBA" id="ARBA00022737"/>
    </source>
</evidence>
<evidence type="ECO:0000313" key="8">
    <source>
        <dbReference type="WBParaSite" id="Csp11.Scaffold629.g16225.t2"/>
    </source>
</evidence>
<feature type="chain" id="PRO_5009308685" evidence="5">
    <location>
        <begin position="21"/>
        <end position="526"/>
    </location>
</feature>
<dbReference type="STRING" id="1561998.A0A1I7U9H3"/>
<feature type="signal peptide" evidence="5">
    <location>
        <begin position="1"/>
        <end position="20"/>
    </location>
</feature>
<evidence type="ECO:0000313" key="7">
    <source>
        <dbReference type="Proteomes" id="UP000095282"/>
    </source>
</evidence>
<reference evidence="8" key="1">
    <citation type="submission" date="2016-11" db="UniProtKB">
        <authorList>
            <consortium name="WormBaseParasite"/>
        </authorList>
    </citation>
    <scope>IDENTIFICATION</scope>
</reference>
<protein>
    <submittedName>
        <fullName evidence="8">CUB domain-containing protein</fullName>
    </submittedName>
</protein>
<keyword evidence="2" id="KW-1015">Disulfide bond</keyword>
<feature type="compositionally biased region" description="Low complexity" evidence="4">
    <location>
        <begin position="420"/>
        <end position="432"/>
    </location>
</feature>
<feature type="domain" description="CUB" evidence="6">
    <location>
        <begin position="26"/>
        <end position="145"/>
    </location>
</feature>
<feature type="compositionally biased region" description="Low complexity" evidence="4">
    <location>
        <begin position="456"/>
        <end position="469"/>
    </location>
</feature>
<dbReference type="Gene3D" id="2.60.120.290">
    <property type="entry name" value="Spermadhesin, CUB domain"/>
    <property type="match status" value="2"/>
</dbReference>
<feature type="compositionally biased region" description="Pro residues" evidence="4">
    <location>
        <begin position="444"/>
        <end position="454"/>
    </location>
</feature>
<organism evidence="7 8">
    <name type="scientific">Caenorhabditis tropicalis</name>
    <dbReference type="NCBI Taxonomy" id="1561998"/>
    <lineage>
        <taxon>Eukaryota</taxon>
        <taxon>Metazoa</taxon>
        <taxon>Ecdysozoa</taxon>
        <taxon>Nematoda</taxon>
        <taxon>Chromadorea</taxon>
        <taxon>Rhabditida</taxon>
        <taxon>Rhabditina</taxon>
        <taxon>Rhabditomorpha</taxon>
        <taxon>Rhabditoidea</taxon>
        <taxon>Rhabditidae</taxon>
        <taxon>Peloderinae</taxon>
        <taxon>Caenorhabditis</taxon>
    </lineage>
</organism>
<keyword evidence="7" id="KW-1185">Reference proteome</keyword>
<evidence type="ECO:0000256" key="5">
    <source>
        <dbReference type="SAM" id="SignalP"/>
    </source>
</evidence>
<dbReference type="InterPro" id="IPR000859">
    <property type="entry name" value="CUB_dom"/>
</dbReference>
<dbReference type="AlphaFoldDB" id="A0A1I7U9H3"/>
<keyword evidence="1" id="KW-0677">Repeat</keyword>
<name>A0A1I7U9H3_9PELO</name>
<dbReference type="PROSITE" id="PS01180">
    <property type="entry name" value="CUB"/>
    <property type="match status" value="2"/>
</dbReference>
<dbReference type="WBParaSite" id="Csp11.Scaffold629.g16225.t2">
    <property type="protein sequence ID" value="Csp11.Scaffold629.g16225.t2"/>
    <property type="gene ID" value="Csp11.Scaffold629.g16225"/>
</dbReference>